<evidence type="ECO:0000313" key="1">
    <source>
        <dbReference type="EMBL" id="MBK1619114.1"/>
    </source>
</evidence>
<dbReference type="Proteomes" id="UP001138768">
    <property type="component" value="Unassembled WGS sequence"/>
</dbReference>
<dbReference type="EMBL" id="NRRY01000017">
    <property type="protein sequence ID" value="MBK1619114.1"/>
    <property type="molecule type" value="Genomic_DNA"/>
</dbReference>
<gene>
    <name evidence="1" type="ORF">CKO42_11855</name>
</gene>
<comment type="caution">
    <text evidence="1">The sequence shown here is derived from an EMBL/GenBank/DDBJ whole genome shotgun (WGS) entry which is preliminary data.</text>
</comment>
<accession>A0A9X0W957</accession>
<evidence type="ECO:0000313" key="2">
    <source>
        <dbReference type="Proteomes" id="UP001138768"/>
    </source>
</evidence>
<sequence>MDLIAPSSNLYLPQWRSSRRVKIIRNRRFYPPLLLKISMQADALPTPQPHQITVRAFFFMGDADVLDPEAKIELIEGVTIDSRRSPRHTQDVPSG</sequence>
<protein>
    <submittedName>
        <fullName evidence="1">Uncharacterized protein</fullName>
    </submittedName>
</protein>
<dbReference type="AlphaFoldDB" id="A0A9X0W957"/>
<proteinExistence type="predicted"/>
<keyword evidence="2" id="KW-1185">Reference proteome</keyword>
<organism evidence="1 2">
    <name type="scientific">Lamprobacter modestohalophilus</name>
    <dbReference type="NCBI Taxonomy" id="1064514"/>
    <lineage>
        <taxon>Bacteria</taxon>
        <taxon>Pseudomonadati</taxon>
        <taxon>Pseudomonadota</taxon>
        <taxon>Gammaproteobacteria</taxon>
        <taxon>Chromatiales</taxon>
        <taxon>Chromatiaceae</taxon>
        <taxon>Lamprobacter</taxon>
    </lineage>
</organism>
<name>A0A9X0W957_9GAMM</name>
<reference evidence="1 2" key="1">
    <citation type="journal article" date="2020" name="Microorganisms">
        <title>Osmotic Adaptation and Compatible Solute Biosynthesis of Phototrophic Bacteria as Revealed from Genome Analyses.</title>
        <authorList>
            <person name="Imhoff J.F."/>
            <person name="Rahn T."/>
            <person name="Kunzel S."/>
            <person name="Keller A."/>
            <person name="Neulinger S.C."/>
        </authorList>
    </citation>
    <scope>NUCLEOTIDE SEQUENCE [LARGE SCALE GENOMIC DNA]</scope>
    <source>
        <strain evidence="1 2">DSM 25653</strain>
    </source>
</reference>